<dbReference type="STRING" id="267748.MMOB5880"/>
<dbReference type="HOGENOM" id="CLU_2735689_0_0_14"/>
<dbReference type="KEGG" id="mmo:MMOB5880"/>
<evidence type="ECO:0000313" key="2">
    <source>
        <dbReference type="Proteomes" id="UP000009072"/>
    </source>
</evidence>
<dbReference type="eggNOG" id="ENOG5032IMS">
    <property type="taxonomic scope" value="Bacteria"/>
</dbReference>
<gene>
    <name evidence="1" type="ordered locus">MMOB5880</name>
</gene>
<dbReference type="RefSeq" id="WP_011265108.1">
    <property type="nucleotide sequence ID" value="NC_006908.1"/>
</dbReference>
<dbReference type="AlphaFoldDB" id="Q6KH57"/>
<reference evidence="1 2" key="1">
    <citation type="journal article" date="2004" name="Genome Res.">
        <title>The complete genome and proteome of Mycoplasma mobile.</title>
        <authorList>
            <person name="Jaffe J.D."/>
            <person name="Stange-Thomann N."/>
            <person name="Smith C."/>
            <person name="DeCaprio D."/>
            <person name="Fisher S."/>
            <person name="Butler J."/>
            <person name="Calvo S."/>
            <person name="Elkins T."/>
            <person name="FitzGerald M.G."/>
            <person name="Hafez N."/>
            <person name="Kodira C.D."/>
            <person name="Major J."/>
            <person name="Wang S."/>
            <person name="Wilkinson J."/>
            <person name="Nicol R."/>
            <person name="Nusbaum C."/>
            <person name="Birren B."/>
            <person name="Berg H.C."/>
            <person name="Church G.M."/>
        </authorList>
    </citation>
    <scope>NUCLEOTIDE SEQUENCE [LARGE SCALE GENOMIC DNA]</scope>
    <source>
        <strain evidence="2">ATCC 43663 / 163K / NCTC 11711</strain>
    </source>
</reference>
<dbReference type="OrthoDB" id="399007at2"/>
<sequence length="71" mass="8110">MYQYKAVLKSTQEIIAEGHTVEDIEHQIVAFRRAAKKGDHTRSNEQVQIIHVKRAQKEGANLAKEEVVKIV</sequence>
<accession>Q6KH57</accession>
<name>Q6KH57_MYCM1</name>
<dbReference type="Proteomes" id="UP000009072">
    <property type="component" value="Chromosome"/>
</dbReference>
<organism evidence="1 2">
    <name type="scientific">Mycoplasma mobile (strain ATCC 43663 / 163K / NCTC 11711)</name>
    <name type="common">Mesomycoplasma mobile</name>
    <dbReference type="NCBI Taxonomy" id="267748"/>
    <lineage>
        <taxon>Bacteria</taxon>
        <taxon>Bacillati</taxon>
        <taxon>Mycoplasmatota</taxon>
        <taxon>Mycoplasmoidales</taxon>
        <taxon>Metamycoplasmataceae</taxon>
        <taxon>Mesomycoplasma</taxon>
    </lineage>
</organism>
<protein>
    <submittedName>
        <fullName evidence="1">Expressed protein</fullName>
    </submittedName>
</protein>
<evidence type="ECO:0000313" key="1">
    <source>
        <dbReference type="EMBL" id="AAT28074.1"/>
    </source>
</evidence>
<keyword evidence="2" id="KW-1185">Reference proteome</keyword>
<dbReference type="EMBL" id="AE017308">
    <property type="protein sequence ID" value="AAT28074.1"/>
    <property type="molecule type" value="Genomic_DNA"/>
</dbReference>
<proteinExistence type="predicted"/>
<dbReference type="NCBIfam" id="NF046010">
    <property type="entry name" value="MAG6790_fam"/>
    <property type="match status" value="1"/>
</dbReference>